<dbReference type="WBParaSite" id="maker-uti_cns_0038223-snap-gene-0.4-mRNA-1">
    <property type="protein sequence ID" value="maker-uti_cns_0038223-snap-gene-0.4-mRNA-1"/>
    <property type="gene ID" value="maker-uti_cns_0038223-snap-gene-0.4"/>
</dbReference>
<dbReference type="Proteomes" id="UP000095280">
    <property type="component" value="Unplaced"/>
</dbReference>
<sequence>MCSAVAGATNSAPVPAAAAKPGGKTATAAQDSADDLAASKEEDSLLPNLLLSLGAQCVLCLAWPLPGNKRLLNFGASSIWRYSGDALARWRCGRGVRLREMAEIEDVQGAIRLYGKDLVINLADIRSAQLSQTIDARGDDCRHGARELLNDDSDKEKYATAQHNEAKRG</sequence>
<proteinExistence type="predicted"/>
<protein>
    <submittedName>
        <fullName evidence="3">PH domain-containing protein</fullName>
    </submittedName>
</protein>
<organism evidence="2 3">
    <name type="scientific">Macrostomum lignano</name>
    <dbReference type="NCBI Taxonomy" id="282301"/>
    <lineage>
        <taxon>Eukaryota</taxon>
        <taxon>Metazoa</taxon>
        <taxon>Spiralia</taxon>
        <taxon>Lophotrochozoa</taxon>
        <taxon>Platyhelminthes</taxon>
        <taxon>Rhabditophora</taxon>
        <taxon>Macrostomorpha</taxon>
        <taxon>Macrostomida</taxon>
        <taxon>Macrostomidae</taxon>
        <taxon>Macrostomum</taxon>
    </lineage>
</organism>
<name>A0A1I8J022_9PLAT</name>
<evidence type="ECO:0000256" key="1">
    <source>
        <dbReference type="SAM" id="MobiDB-lite"/>
    </source>
</evidence>
<accession>A0A1I8J022</accession>
<feature type="region of interest" description="Disordered" evidence="1">
    <location>
        <begin position="1"/>
        <end position="34"/>
    </location>
</feature>
<keyword evidence="2" id="KW-1185">Reference proteome</keyword>
<dbReference type="AlphaFoldDB" id="A0A1I8J022"/>
<feature type="compositionally biased region" description="Low complexity" evidence="1">
    <location>
        <begin position="1"/>
        <end position="31"/>
    </location>
</feature>
<feature type="region of interest" description="Disordered" evidence="1">
    <location>
        <begin position="145"/>
        <end position="169"/>
    </location>
</feature>
<evidence type="ECO:0000313" key="2">
    <source>
        <dbReference type="Proteomes" id="UP000095280"/>
    </source>
</evidence>
<reference evidence="3" key="1">
    <citation type="submission" date="2016-11" db="UniProtKB">
        <authorList>
            <consortium name="WormBaseParasite"/>
        </authorList>
    </citation>
    <scope>IDENTIFICATION</scope>
</reference>
<evidence type="ECO:0000313" key="3">
    <source>
        <dbReference type="WBParaSite" id="maker-uti_cns_0038223-snap-gene-0.4-mRNA-1"/>
    </source>
</evidence>